<dbReference type="STRING" id="887144.BJF91_14830"/>
<feature type="domain" description="ABC transmembrane type-1" evidence="9">
    <location>
        <begin position="13"/>
        <end position="207"/>
    </location>
</feature>
<evidence type="ECO:0000259" key="9">
    <source>
        <dbReference type="PROSITE" id="PS50928"/>
    </source>
</evidence>
<comment type="subcellular location">
    <subcellularLocation>
        <location evidence="1 8">Cell membrane</location>
        <topology evidence="1 8">Multi-pass membrane protein</topology>
    </subcellularLocation>
</comment>
<dbReference type="PROSITE" id="PS50928">
    <property type="entry name" value="ABC_TM1"/>
    <property type="match status" value="1"/>
</dbReference>
<dbReference type="CDD" id="cd06261">
    <property type="entry name" value="TM_PBP2"/>
    <property type="match status" value="1"/>
</dbReference>
<evidence type="ECO:0000256" key="8">
    <source>
        <dbReference type="RuleBase" id="RU363032"/>
    </source>
</evidence>
<evidence type="ECO:0000256" key="3">
    <source>
        <dbReference type="ARBA" id="ARBA00022448"/>
    </source>
</evidence>
<evidence type="ECO:0000256" key="1">
    <source>
        <dbReference type="ARBA" id="ARBA00004651"/>
    </source>
</evidence>
<dbReference type="SUPFAM" id="SSF161098">
    <property type="entry name" value="MetI-like"/>
    <property type="match status" value="1"/>
</dbReference>
<evidence type="ECO:0000313" key="10">
    <source>
        <dbReference type="EMBL" id="MBB4008255.1"/>
    </source>
</evidence>
<protein>
    <submittedName>
        <fullName evidence="11">ABC transporter permease</fullName>
    </submittedName>
    <submittedName>
        <fullName evidence="10">D-methionine transport system permease protein</fullName>
    </submittedName>
</protein>
<dbReference type="GO" id="GO:0005886">
    <property type="term" value="C:plasma membrane"/>
    <property type="evidence" value="ECO:0007669"/>
    <property type="project" value="UniProtKB-SubCell"/>
</dbReference>
<dbReference type="Gene3D" id="1.10.3720.10">
    <property type="entry name" value="MetI-like"/>
    <property type="match status" value="1"/>
</dbReference>
<feature type="transmembrane region" description="Helical" evidence="8">
    <location>
        <begin position="187"/>
        <end position="207"/>
    </location>
</feature>
<dbReference type="OrthoDB" id="9793490at2"/>
<evidence type="ECO:0000256" key="2">
    <source>
        <dbReference type="ARBA" id="ARBA00007069"/>
    </source>
</evidence>
<feature type="transmembrane region" description="Helical" evidence="8">
    <location>
        <begin position="51"/>
        <end position="76"/>
    </location>
</feature>
<evidence type="ECO:0000256" key="7">
    <source>
        <dbReference type="ARBA" id="ARBA00023136"/>
    </source>
</evidence>
<reference evidence="11 12" key="1">
    <citation type="submission" date="2016-09" db="EMBL/GenBank/DDBJ databases">
        <title>Rhizobium oryziradicis sp. nov., isolated from the root of rice.</title>
        <authorList>
            <person name="Zhao J."/>
            <person name="Zhang X."/>
        </authorList>
    </citation>
    <scope>NUCLEOTIDE SEQUENCE [LARGE SCALE GENOMIC DNA]</scope>
    <source>
        <strain evidence="11 12">14971</strain>
    </source>
</reference>
<gene>
    <name evidence="11" type="ORF">BJF91_14830</name>
    <name evidence="10" type="ORF">GGQ71_002535</name>
</gene>
<dbReference type="GO" id="GO:0048473">
    <property type="term" value="P:D-methionine transmembrane transport"/>
    <property type="evidence" value="ECO:0007669"/>
    <property type="project" value="TreeGrafter"/>
</dbReference>
<dbReference type="InterPro" id="IPR000515">
    <property type="entry name" value="MetI-like"/>
</dbReference>
<comment type="similarity">
    <text evidence="2">Belongs to the binding-protein-dependent transport system permease family. CysTW subfamily.</text>
</comment>
<evidence type="ECO:0000256" key="5">
    <source>
        <dbReference type="ARBA" id="ARBA00022692"/>
    </source>
</evidence>
<dbReference type="FunFam" id="1.10.3720.10:FF:000002">
    <property type="entry name" value="D-methionine ABC transporter permease MetI"/>
    <property type="match status" value="1"/>
</dbReference>
<keyword evidence="6 8" id="KW-1133">Transmembrane helix</keyword>
<dbReference type="EMBL" id="JACIED010000003">
    <property type="protein sequence ID" value="MBB4008255.1"/>
    <property type="molecule type" value="Genomic_DNA"/>
</dbReference>
<evidence type="ECO:0000313" key="11">
    <source>
        <dbReference type="EMBL" id="OLP50545.1"/>
    </source>
</evidence>
<dbReference type="InterPro" id="IPR035906">
    <property type="entry name" value="MetI-like_sf"/>
</dbReference>
<name>A0A1Q9A7J1_9HYPH</name>
<accession>A0A1Q9A7J1</accession>
<dbReference type="EMBL" id="MKIN01000021">
    <property type="protein sequence ID" value="OLP50545.1"/>
    <property type="molecule type" value="Genomic_DNA"/>
</dbReference>
<evidence type="ECO:0000256" key="6">
    <source>
        <dbReference type="ARBA" id="ARBA00022989"/>
    </source>
</evidence>
<dbReference type="Proteomes" id="UP000544107">
    <property type="component" value="Unassembled WGS sequence"/>
</dbReference>
<evidence type="ECO:0000313" key="13">
    <source>
        <dbReference type="Proteomes" id="UP000544107"/>
    </source>
</evidence>
<dbReference type="NCBIfam" id="NF008049">
    <property type="entry name" value="PRK10782.1"/>
    <property type="match status" value="1"/>
</dbReference>
<feature type="transmembrane region" description="Helical" evidence="8">
    <location>
        <begin position="12"/>
        <end position="39"/>
    </location>
</feature>
<keyword evidence="7 8" id="KW-0472">Membrane</keyword>
<dbReference type="RefSeq" id="WP_075614437.1">
    <property type="nucleotide sequence ID" value="NZ_JACIED010000003.1"/>
</dbReference>
<keyword evidence="12" id="KW-1185">Reference proteome</keyword>
<keyword evidence="4" id="KW-1003">Cell membrane</keyword>
<dbReference type="PANTHER" id="PTHR30450">
    <property type="entry name" value="ABC TRANSPORTER PERMEASE"/>
    <property type="match status" value="1"/>
</dbReference>
<evidence type="ECO:0000256" key="4">
    <source>
        <dbReference type="ARBA" id="ARBA00022475"/>
    </source>
</evidence>
<keyword evidence="3 8" id="KW-0813">Transport</keyword>
<sequence>MSDIMIDLLLSAIWETLLMTLASGLISLLAGLPLGLALVATDKGGLAENRWINSGLGAIVNAFRSVPFIILLVALIPVTRLIVGTALGTWAAIVPLSIAATPYYARIAEVSLREVDRGLIDAVRAMGGNRWTVIREVLIPEALPGIIAGFTVTLVTLIGASAMAGAIGAGGLGDLAIRYGYQRFETGVMVAVVVVLVILVCGIQWIGDRVVAALSSRQTSS</sequence>
<dbReference type="InterPro" id="IPR051322">
    <property type="entry name" value="AA_ABC_Transporter_Permease"/>
</dbReference>
<proteinExistence type="inferred from homology"/>
<keyword evidence="5 8" id="KW-0812">Transmembrane</keyword>
<evidence type="ECO:0000313" key="12">
    <source>
        <dbReference type="Proteomes" id="UP000185598"/>
    </source>
</evidence>
<dbReference type="Proteomes" id="UP000185598">
    <property type="component" value="Unassembled WGS sequence"/>
</dbReference>
<comment type="caution">
    <text evidence="11">The sequence shown here is derived from an EMBL/GenBank/DDBJ whole genome shotgun (WGS) entry which is preliminary data.</text>
</comment>
<dbReference type="Pfam" id="PF00528">
    <property type="entry name" value="BPD_transp_1"/>
    <property type="match status" value="1"/>
</dbReference>
<dbReference type="PANTHER" id="PTHR30450:SF1">
    <property type="entry name" value="D-METHIONINE TRANSPORT SYSTEM PERMEASE PROTEIN METI-RELATED"/>
    <property type="match status" value="1"/>
</dbReference>
<reference evidence="10 13" key="2">
    <citation type="submission" date="2020-08" db="EMBL/GenBank/DDBJ databases">
        <title>Genomic Encyclopedia of Type Strains, Phase IV (KMG-IV): sequencing the most valuable type-strain genomes for metagenomic binning, comparative biology and taxonomic classification.</title>
        <authorList>
            <person name="Goeker M."/>
        </authorList>
    </citation>
    <scope>NUCLEOTIDE SEQUENCE [LARGE SCALE GENOMIC DNA]</scope>
    <source>
        <strain evidence="10 13">DSM 100021</strain>
    </source>
</reference>
<feature type="transmembrane region" description="Helical" evidence="8">
    <location>
        <begin position="82"/>
        <end position="105"/>
    </location>
</feature>
<dbReference type="AlphaFoldDB" id="A0A1Q9A7J1"/>
<organism evidence="11 12">
    <name type="scientific">Allorhizobium taibaishanense</name>
    <dbReference type="NCBI Taxonomy" id="887144"/>
    <lineage>
        <taxon>Bacteria</taxon>
        <taxon>Pseudomonadati</taxon>
        <taxon>Pseudomonadota</taxon>
        <taxon>Alphaproteobacteria</taxon>
        <taxon>Hyphomicrobiales</taxon>
        <taxon>Rhizobiaceae</taxon>
        <taxon>Rhizobium/Agrobacterium group</taxon>
        <taxon>Allorhizobium</taxon>
    </lineage>
</organism>
<feature type="transmembrane region" description="Helical" evidence="8">
    <location>
        <begin position="145"/>
        <end position="167"/>
    </location>
</feature>